<evidence type="ECO:0000256" key="1">
    <source>
        <dbReference type="ARBA" id="ARBA00010574"/>
    </source>
</evidence>
<dbReference type="Gene3D" id="3.30.460.10">
    <property type="entry name" value="Beta Polymerase, domain 2"/>
    <property type="match status" value="1"/>
</dbReference>
<comment type="similarity">
    <text evidence="1">Belongs to the Iojap/RsfS family.</text>
</comment>
<organism evidence="2">
    <name type="scientific">freshwater metagenome</name>
    <dbReference type="NCBI Taxonomy" id="449393"/>
    <lineage>
        <taxon>unclassified sequences</taxon>
        <taxon>metagenomes</taxon>
        <taxon>ecological metagenomes</taxon>
    </lineage>
</organism>
<dbReference type="GO" id="GO:0043023">
    <property type="term" value="F:ribosomal large subunit binding"/>
    <property type="evidence" value="ECO:0007669"/>
    <property type="project" value="TreeGrafter"/>
</dbReference>
<dbReference type="PANTHER" id="PTHR21043:SF0">
    <property type="entry name" value="MITOCHONDRIAL ASSEMBLY OF RIBOSOMAL LARGE SUBUNIT PROTEIN 1"/>
    <property type="match status" value="1"/>
</dbReference>
<dbReference type="AlphaFoldDB" id="A0A6J7SCF2"/>
<accession>A0A6J7SCF2</accession>
<dbReference type="SUPFAM" id="SSF81301">
    <property type="entry name" value="Nucleotidyltransferase"/>
    <property type="match status" value="1"/>
</dbReference>
<dbReference type="GO" id="GO:0017148">
    <property type="term" value="P:negative regulation of translation"/>
    <property type="evidence" value="ECO:0007669"/>
    <property type="project" value="TreeGrafter"/>
</dbReference>
<protein>
    <submittedName>
        <fullName evidence="2">Unannotated protein</fullName>
    </submittedName>
</protein>
<proteinExistence type="inferred from homology"/>
<reference evidence="2" key="1">
    <citation type="submission" date="2020-05" db="EMBL/GenBank/DDBJ databases">
        <authorList>
            <person name="Chiriac C."/>
            <person name="Salcher M."/>
            <person name="Ghai R."/>
            <person name="Kavagutti S V."/>
        </authorList>
    </citation>
    <scope>NUCLEOTIDE SEQUENCE</scope>
</reference>
<dbReference type="EMBL" id="CAFBPY010000123">
    <property type="protein sequence ID" value="CAB5038877.1"/>
    <property type="molecule type" value="Genomic_DNA"/>
</dbReference>
<evidence type="ECO:0000313" key="2">
    <source>
        <dbReference type="EMBL" id="CAB5038877.1"/>
    </source>
</evidence>
<dbReference type="HAMAP" id="MF_01477">
    <property type="entry name" value="Iojap_RsfS"/>
    <property type="match status" value="1"/>
</dbReference>
<gene>
    <name evidence="2" type="ORF">UFOPK4209_00799</name>
</gene>
<dbReference type="InterPro" id="IPR043519">
    <property type="entry name" value="NT_sf"/>
</dbReference>
<name>A0A6J7SCF2_9ZZZZ</name>
<dbReference type="PANTHER" id="PTHR21043">
    <property type="entry name" value="IOJAP SUPERFAMILY ORTHOLOG"/>
    <property type="match status" value="1"/>
</dbReference>
<dbReference type="Pfam" id="PF02410">
    <property type="entry name" value="RsfS"/>
    <property type="match status" value="1"/>
</dbReference>
<dbReference type="NCBIfam" id="TIGR00090">
    <property type="entry name" value="rsfS_iojap_ybeB"/>
    <property type="match status" value="1"/>
</dbReference>
<sequence>MALSAQTIKAAAVAARAADEKSGSEIVALDLSNQLILSDVFLLVSGANDRQLKAISDEIERQLSFVGEKVIHREGGGDSSQWLLLDYGDLIVHIQSKEMRTYYALDRLWGDCPIISLPQVELRDE</sequence>
<dbReference type="GO" id="GO:0090071">
    <property type="term" value="P:negative regulation of ribosome biogenesis"/>
    <property type="evidence" value="ECO:0007669"/>
    <property type="project" value="TreeGrafter"/>
</dbReference>
<dbReference type="InterPro" id="IPR004394">
    <property type="entry name" value="Iojap/RsfS/C7orf30"/>
</dbReference>